<dbReference type="Gene3D" id="3.40.50.300">
    <property type="entry name" value="P-loop containing nucleotide triphosphate hydrolases"/>
    <property type="match status" value="1"/>
</dbReference>
<evidence type="ECO:0000313" key="2">
    <source>
        <dbReference type="EMBL" id="QHS94216.1"/>
    </source>
</evidence>
<organism evidence="2">
    <name type="scientific">viral metagenome</name>
    <dbReference type="NCBI Taxonomy" id="1070528"/>
    <lineage>
        <taxon>unclassified sequences</taxon>
        <taxon>metagenomes</taxon>
        <taxon>organismal metagenomes</taxon>
    </lineage>
</organism>
<proteinExistence type="predicted"/>
<evidence type="ECO:0000256" key="1">
    <source>
        <dbReference type="SAM" id="Phobius"/>
    </source>
</evidence>
<sequence length="213" mass="25660">MKECLIKVVIFVVMVTLLVSIHLIKIYTLPFLFIHVPKTGGNSIKNTKFFEDSIYFFHTSINDVIRKGKKYKSSYTIVRNPYDRLVSAFFYLQDGGMKNVWDIESMKKQQKYKNNFKEFVKNLHKFINDTHYKPQYLFLSDKNNNIKVTHILKQESLNEDYIKLQQMYGYSPVSLKKTNISKHEDYNRYYDEETKQLVQKFYQKDFELLNYQM</sequence>
<keyword evidence="1" id="KW-0472">Membrane</keyword>
<name>A0A6C0BPW1_9ZZZZ</name>
<dbReference type="Pfam" id="PF03567">
    <property type="entry name" value="Sulfotransfer_2"/>
    <property type="match status" value="1"/>
</dbReference>
<dbReference type="InterPro" id="IPR027417">
    <property type="entry name" value="P-loop_NTPase"/>
</dbReference>
<feature type="transmembrane region" description="Helical" evidence="1">
    <location>
        <begin position="6"/>
        <end position="24"/>
    </location>
</feature>
<keyword evidence="1" id="KW-1133">Transmembrane helix</keyword>
<reference evidence="2" key="1">
    <citation type="journal article" date="2020" name="Nature">
        <title>Giant virus diversity and host interactions through global metagenomics.</title>
        <authorList>
            <person name="Schulz F."/>
            <person name="Roux S."/>
            <person name="Paez-Espino D."/>
            <person name="Jungbluth S."/>
            <person name="Walsh D.A."/>
            <person name="Denef V.J."/>
            <person name="McMahon K.D."/>
            <person name="Konstantinidis K.T."/>
            <person name="Eloe-Fadrosh E.A."/>
            <person name="Kyrpides N.C."/>
            <person name="Woyke T."/>
        </authorList>
    </citation>
    <scope>NUCLEOTIDE SEQUENCE</scope>
    <source>
        <strain evidence="2">GVMAG-M-3300018416-26</strain>
    </source>
</reference>
<keyword evidence="1" id="KW-0812">Transmembrane</keyword>
<dbReference type="InterPro" id="IPR005331">
    <property type="entry name" value="Sulfotransferase"/>
</dbReference>
<accession>A0A6C0BPW1</accession>
<dbReference type="GO" id="GO:0016020">
    <property type="term" value="C:membrane"/>
    <property type="evidence" value="ECO:0007669"/>
    <property type="project" value="InterPro"/>
</dbReference>
<dbReference type="SUPFAM" id="SSF52540">
    <property type="entry name" value="P-loop containing nucleoside triphosphate hydrolases"/>
    <property type="match status" value="1"/>
</dbReference>
<dbReference type="AlphaFoldDB" id="A0A6C0BPW1"/>
<evidence type="ECO:0008006" key="3">
    <source>
        <dbReference type="Google" id="ProtNLM"/>
    </source>
</evidence>
<protein>
    <recommendedName>
        <fullName evidence="3">Sulfotransferase domain-containing protein</fullName>
    </recommendedName>
</protein>
<dbReference type="EMBL" id="MN739217">
    <property type="protein sequence ID" value="QHS94216.1"/>
    <property type="molecule type" value="Genomic_DNA"/>
</dbReference>
<dbReference type="GO" id="GO:0008146">
    <property type="term" value="F:sulfotransferase activity"/>
    <property type="evidence" value="ECO:0007669"/>
    <property type="project" value="InterPro"/>
</dbReference>